<comment type="caution">
    <text evidence="3">The sequence shown here is derived from an EMBL/GenBank/DDBJ whole genome shotgun (WGS) entry which is preliminary data.</text>
</comment>
<keyword evidence="4" id="KW-1185">Reference proteome</keyword>
<evidence type="ECO:0000313" key="4">
    <source>
        <dbReference type="Proteomes" id="UP001202961"/>
    </source>
</evidence>
<keyword evidence="2" id="KW-0812">Transmembrane</keyword>
<proteinExistence type="predicted"/>
<feature type="transmembrane region" description="Helical" evidence="2">
    <location>
        <begin position="147"/>
        <end position="169"/>
    </location>
</feature>
<gene>
    <name evidence="3" type="ORF">NB063_23225</name>
</gene>
<feature type="transmembrane region" description="Helical" evidence="2">
    <location>
        <begin position="35"/>
        <end position="60"/>
    </location>
</feature>
<keyword evidence="2" id="KW-1133">Transmembrane helix</keyword>
<dbReference type="Proteomes" id="UP001202961">
    <property type="component" value="Unassembled WGS sequence"/>
</dbReference>
<accession>A0ABT0U984</accession>
<feature type="transmembrane region" description="Helical" evidence="2">
    <location>
        <begin position="72"/>
        <end position="95"/>
    </location>
</feature>
<dbReference type="RefSeq" id="WP_250931289.1">
    <property type="nucleotide sequence ID" value="NZ_JAMQBK010000062.1"/>
</dbReference>
<evidence type="ECO:0000313" key="3">
    <source>
        <dbReference type="EMBL" id="MCM2373534.1"/>
    </source>
</evidence>
<reference evidence="3 4" key="1">
    <citation type="journal article" date="2022" name="Syst. Appl. Microbiol.">
        <title>Rhodopirellula aestuarii sp. nov., a novel member of the genus Rhodopirellula isolated from brackish sediments collected in the Tagus River estuary, Portugal.</title>
        <authorList>
            <person name="Vitorino I.R."/>
            <person name="Klimek D."/>
            <person name="Calusinska M."/>
            <person name="Lobo-da-Cunha A."/>
            <person name="Vasconcelos V."/>
            <person name="Lage O.M."/>
        </authorList>
    </citation>
    <scope>NUCLEOTIDE SEQUENCE [LARGE SCALE GENOMIC DNA]</scope>
    <source>
        <strain evidence="3 4">ICT_H3.1</strain>
    </source>
</reference>
<feature type="transmembrane region" description="Helical" evidence="2">
    <location>
        <begin position="107"/>
        <end position="126"/>
    </location>
</feature>
<protein>
    <submittedName>
        <fullName evidence="3">Uncharacterized protein</fullName>
    </submittedName>
</protein>
<organism evidence="3 4">
    <name type="scientific">Aporhodopirellula aestuarii</name>
    <dbReference type="NCBI Taxonomy" id="2950107"/>
    <lineage>
        <taxon>Bacteria</taxon>
        <taxon>Pseudomonadati</taxon>
        <taxon>Planctomycetota</taxon>
        <taxon>Planctomycetia</taxon>
        <taxon>Pirellulales</taxon>
        <taxon>Pirellulaceae</taxon>
        <taxon>Aporhodopirellula</taxon>
    </lineage>
</organism>
<name>A0ABT0U984_9BACT</name>
<feature type="compositionally biased region" description="Low complexity" evidence="1">
    <location>
        <begin position="9"/>
        <end position="18"/>
    </location>
</feature>
<keyword evidence="2" id="KW-0472">Membrane</keyword>
<feature type="transmembrane region" description="Helical" evidence="2">
    <location>
        <begin position="175"/>
        <end position="198"/>
    </location>
</feature>
<feature type="region of interest" description="Disordered" evidence="1">
    <location>
        <begin position="1"/>
        <end position="23"/>
    </location>
</feature>
<evidence type="ECO:0000256" key="2">
    <source>
        <dbReference type="SAM" id="Phobius"/>
    </source>
</evidence>
<sequence>MTDNPYEAPSSFPSSPHSHLLEPQQPAERPVGVTLLAALNFIGGVLLFGVQFLLIANLGAMEESLRTVGIPPILMIVGVMFLALLAIASGVGMWLGTKWGWWLASFYYVYSVFRNGSALLTVISMADQLEDTARGPGYYIAKHSVRIVIHALLFLYFFKGNVLAFFGLANLNKGQAVGILIGACTAISVAMTAVGLALN</sequence>
<dbReference type="EMBL" id="JAMQBK010000062">
    <property type="protein sequence ID" value="MCM2373534.1"/>
    <property type="molecule type" value="Genomic_DNA"/>
</dbReference>
<evidence type="ECO:0000256" key="1">
    <source>
        <dbReference type="SAM" id="MobiDB-lite"/>
    </source>
</evidence>